<keyword evidence="3" id="KW-1185">Reference proteome</keyword>
<accession>A0A8S4QCE4</accession>
<dbReference type="EMBL" id="CAIIXF020000012">
    <property type="protein sequence ID" value="CAH1801727.1"/>
    <property type="molecule type" value="Genomic_DNA"/>
</dbReference>
<reference evidence="2" key="1">
    <citation type="submission" date="2022-03" db="EMBL/GenBank/DDBJ databases">
        <authorList>
            <person name="Martin C."/>
        </authorList>
    </citation>
    <scope>NUCLEOTIDE SEQUENCE</scope>
</reference>
<feature type="non-terminal residue" evidence="2">
    <location>
        <position position="410"/>
    </location>
</feature>
<feature type="compositionally biased region" description="Basic and acidic residues" evidence="1">
    <location>
        <begin position="187"/>
        <end position="196"/>
    </location>
</feature>
<protein>
    <submittedName>
        <fullName evidence="2">Uncharacterized protein</fullName>
    </submittedName>
</protein>
<feature type="compositionally biased region" description="Polar residues" evidence="1">
    <location>
        <begin position="1"/>
        <end position="32"/>
    </location>
</feature>
<gene>
    <name evidence="2" type="ORF">OFUS_LOCUS25490</name>
</gene>
<evidence type="ECO:0000256" key="1">
    <source>
        <dbReference type="SAM" id="MobiDB-lite"/>
    </source>
</evidence>
<sequence length="410" mass="44959">GNTQSIPSGSQITDYPKSQASGNGHPQSTQYSRYVPTSRYSQSVLSGYMQSQTSGNNPTSQNLAFTPGNNSGYSKIPTSGYTESKPSGYNQSQPSGGQKQYPQSPKEYTTSPSGYFTSPSGYTTSSSYDQKPSGYTQQYKTYTPELAGYAPKTSTPLGNDTYDSPPSGDSSPNEPQRSDARQQYSHLNREHFEIMQRRASINPDTTSLDTVSIDSSDQWESSQQSSLHNSYTNPHQGAVYRNELQGAVQNGSSVGNEQFGKTDGVFSAKPVNSSYDVAYNSYSFDSNQHLPNVTNNYERTSHDSTDQSNAPKMGSLVQNTMQHPPSYLEAQTRNSNKSSPRGSGIRIELRNNKNNPYAKQILTTGNSPRPVKSQNIEMAETHSPILKLKAAKPNGPLRVLYMDSNKNLSR</sequence>
<feature type="compositionally biased region" description="Polar residues" evidence="1">
    <location>
        <begin position="129"/>
        <end position="141"/>
    </location>
</feature>
<feature type="compositionally biased region" description="Low complexity" evidence="1">
    <location>
        <begin position="212"/>
        <end position="226"/>
    </location>
</feature>
<feature type="non-terminal residue" evidence="2">
    <location>
        <position position="1"/>
    </location>
</feature>
<feature type="compositionally biased region" description="Polar residues" evidence="1">
    <location>
        <begin position="38"/>
        <end position="112"/>
    </location>
</feature>
<feature type="compositionally biased region" description="Low complexity" evidence="1">
    <location>
        <begin position="113"/>
        <end position="128"/>
    </location>
</feature>
<feature type="compositionally biased region" description="Polar residues" evidence="1">
    <location>
        <begin position="152"/>
        <end position="186"/>
    </location>
</feature>
<feature type="compositionally biased region" description="Polar residues" evidence="1">
    <location>
        <begin position="288"/>
        <end position="298"/>
    </location>
</feature>
<proteinExistence type="predicted"/>
<feature type="region of interest" description="Disordered" evidence="1">
    <location>
        <begin position="1"/>
        <end position="234"/>
    </location>
</feature>
<dbReference type="Proteomes" id="UP000749559">
    <property type="component" value="Unassembled WGS sequence"/>
</dbReference>
<comment type="caution">
    <text evidence="2">The sequence shown here is derived from an EMBL/GenBank/DDBJ whole genome shotgun (WGS) entry which is preliminary data.</text>
</comment>
<evidence type="ECO:0000313" key="2">
    <source>
        <dbReference type="EMBL" id="CAH1801727.1"/>
    </source>
</evidence>
<feature type="compositionally biased region" description="Polar residues" evidence="1">
    <location>
        <begin position="306"/>
        <end position="341"/>
    </location>
</feature>
<feature type="region of interest" description="Disordered" evidence="1">
    <location>
        <begin position="288"/>
        <end position="347"/>
    </location>
</feature>
<dbReference type="AlphaFoldDB" id="A0A8S4QCE4"/>
<organism evidence="2 3">
    <name type="scientific">Owenia fusiformis</name>
    <name type="common">Polychaete worm</name>
    <dbReference type="NCBI Taxonomy" id="6347"/>
    <lineage>
        <taxon>Eukaryota</taxon>
        <taxon>Metazoa</taxon>
        <taxon>Spiralia</taxon>
        <taxon>Lophotrochozoa</taxon>
        <taxon>Annelida</taxon>
        <taxon>Polychaeta</taxon>
        <taxon>Sedentaria</taxon>
        <taxon>Canalipalpata</taxon>
        <taxon>Sabellida</taxon>
        <taxon>Oweniida</taxon>
        <taxon>Oweniidae</taxon>
        <taxon>Owenia</taxon>
    </lineage>
</organism>
<evidence type="ECO:0000313" key="3">
    <source>
        <dbReference type="Proteomes" id="UP000749559"/>
    </source>
</evidence>
<name>A0A8S4QCE4_OWEFU</name>